<name>A0A9N9HW48_9GLOM</name>
<comment type="caution">
    <text evidence="2">The sequence shown here is derived from an EMBL/GenBank/DDBJ whole genome shotgun (WGS) entry which is preliminary data.</text>
</comment>
<keyword evidence="3" id="KW-1185">Reference proteome</keyword>
<gene>
    <name evidence="2" type="ORF">AMORRO_LOCUS12611</name>
</gene>
<sequence length="208" mass="24045">MERESAPWKNLLNILDRVSLREYTSRIVKKLSKKGRLLKMGNRIIWRKNFESNNRYVITDSNSDDGLVSDFITYSEIIEKLNERIVDFDDIEIIEEIDICELEGGESSGSKKRDYENDNNFNLKRWKISDATHGKIVLIIFDQTQTINVTFNDGEVRAIKIDAPGAVLLKEDVFFQISRKLTISNKDNPINVDNDTTSTEDELVDDIH</sequence>
<accession>A0A9N9HW48</accession>
<dbReference type="Proteomes" id="UP000789342">
    <property type="component" value="Unassembled WGS sequence"/>
</dbReference>
<protein>
    <submittedName>
        <fullName evidence="2">1704_t:CDS:1</fullName>
    </submittedName>
</protein>
<feature type="region of interest" description="Disordered" evidence="1">
    <location>
        <begin position="189"/>
        <end position="208"/>
    </location>
</feature>
<reference evidence="2" key="1">
    <citation type="submission" date="2021-06" db="EMBL/GenBank/DDBJ databases">
        <authorList>
            <person name="Kallberg Y."/>
            <person name="Tangrot J."/>
            <person name="Rosling A."/>
        </authorList>
    </citation>
    <scope>NUCLEOTIDE SEQUENCE</scope>
    <source>
        <strain evidence="2">CL551</strain>
    </source>
</reference>
<proteinExistence type="predicted"/>
<evidence type="ECO:0000313" key="3">
    <source>
        <dbReference type="Proteomes" id="UP000789342"/>
    </source>
</evidence>
<dbReference type="AlphaFoldDB" id="A0A9N9HW48"/>
<evidence type="ECO:0000256" key="1">
    <source>
        <dbReference type="SAM" id="MobiDB-lite"/>
    </source>
</evidence>
<evidence type="ECO:0000313" key="2">
    <source>
        <dbReference type="EMBL" id="CAG8709549.1"/>
    </source>
</evidence>
<feature type="non-terminal residue" evidence="2">
    <location>
        <position position="208"/>
    </location>
</feature>
<dbReference type="EMBL" id="CAJVPV010019002">
    <property type="protein sequence ID" value="CAG8709549.1"/>
    <property type="molecule type" value="Genomic_DNA"/>
</dbReference>
<feature type="compositionally biased region" description="Acidic residues" evidence="1">
    <location>
        <begin position="198"/>
        <end position="208"/>
    </location>
</feature>
<organism evidence="2 3">
    <name type="scientific">Acaulospora morrowiae</name>
    <dbReference type="NCBI Taxonomy" id="94023"/>
    <lineage>
        <taxon>Eukaryota</taxon>
        <taxon>Fungi</taxon>
        <taxon>Fungi incertae sedis</taxon>
        <taxon>Mucoromycota</taxon>
        <taxon>Glomeromycotina</taxon>
        <taxon>Glomeromycetes</taxon>
        <taxon>Diversisporales</taxon>
        <taxon>Acaulosporaceae</taxon>
        <taxon>Acaulospora</taxon>
    </lineage>
</organism>